<proteinExistence type="predicted"/>
<evidence type="ECO:0000256" key="1">
    <source>
        <dbReference type="SAM" id="Phobius"/>
    </source>
</evidence>
<keyword evidence="1" id="KW-0472">Membrane</keyword>
<dbReference type="EMBL" id="DXAQ01000107">
    <property type="protein sequence ID" value="HIZ89673.1"/>
    <property type="molecule type" value="Genomic_DNA"/>
</dbReference>
<evidence type="ECO:0000313" key="2">
    <source>
        <dbReference type="EMBL" id="HIZ89673.1"/>
    </source>
</evidence>
<protein>
    <submittedName>
        <fullName evidence="2">Uncharacterized protein</fullName>
    </submittedName>
</protein>
<gene>
    <name evidence="2" type="ORF">H9804_06990</name>
</gene>
<evidence type="ECO:0000313" key="3">
    <source>
        <dbReference type="Proteomes" id="UP000824176"/>
    </source>
</evidence>
<comment type="caution">
    <text evidence="2">The sequence shown here is derived from an EMBL/GenBank/DDBJ whole genome shotgun (WGS) entry which is preliminary data.</text>
</comment>
<reference evidence="2" key="2">
    <citation type="submission" date="2021-04" db="EMBL/GenBank/DDBJ databases">
        <authorList>
            <person name="Gilroy R."/>
        </authorList>
    </citation>
    <scope>NUCLEOTIDE SEQUENCE</scope>
    <source>
        <strain evidence="2">ChiW4-1371</strain>
    </source>
</reference>
<feature type="transmembrane region" description="Helical" evidence="1">
    <location>
        <begin position="302"/>
        <end position="320"/>
    </location>
</feature>
<accession>A0A9D2GTB9</accession>
<reference evidence="2" key="1">
    <citation type="journal article" date="2021" name="PeerJ">
        <title>Extensive microbial diversity within the chicken gut microbiome revealed by metagenomics and culture.</title>
        <authorList>
            <person name="Gilroy R."/>
            <person name="Ravi A."/>
            <person name="Getino M."/>
            <person name="Pursley I."/>
            <person name="Horton D.L."/>
            <person name="Alikhan N.F."/>
            <person name="Baker D."/>
            <person name="Gharbi K."/>
            <person name="Hall N."/>
            <person name="Watson M."/>
            <person name="Adriaenssens E.M."/>
            <person name="Foster-Nyarko E."/>
            <person name="Jarju S."/>
            <person name="Secka A."/>
            <person name="Antonio M."/>
            <person name="Oren A."/>
            <person name="Chaudhuri R.R."/>
            <person name="La Ragione R."/>
            <person name="Hildebrand F."/>
            <person name="Pallen M.J."/>
        </authorList>
    </citation>
    <scope>NUCLEOTIDE SEQUENCE</scope>
    <source>
        <strain evidence="2">ChiW4-1371</strain>
    </source>
</reference>
<sequence length="324" mass="38178">MDSERKARYEQLYNIKLTEFYNFVSEVMGDFNYSLHRTVKDIDNKRRIEIWTYQSREDQAAVVWIEVVKPGEVLDPYITTDVLRTMNDENVTRLFFFTNGQMGPEEKDVLEGSNHFVFGTDEIVETLIAIDMKRSIKVVRKRKKVQVPSAMVLIKNFLKANKVTRREIKLKTSAVPELASQYYKLIRRVLNEIDRIPDINDIPSQTRERLKKIQYDLLPELLKTPYYTFTYQFVYLRNALFSLIEYTIVYIGNIIEYEAEDDLKKNREVIEEIMSKLDSVDEQIANYKSDLMFTSEKVALKLIIYAAVFSLAAVFIMIVLKFTR</sequence>
<dbReference type="AlphaFoldDB" id="A0A9D2GTB9"/>
<keyword evidence="1" id="KW-0812">Transmembrane</keyword>
<dbReference type="Proteomes" id="UP000824176">
    <property type="component" value="Unassembled WGS sequence"/>
</dbReference>
<organism evidence="2 3">
    <name type="scientific">Candidatus Mucispirillum faecigallinarum</name>
    <dbReference type="NCBI Taxonomy" id="2838699"/>
    <lineage>
        <taxon>Bacteria</taxon>
        <taxon>Pseudomonadati</taxon>
        <taxon>Deferribacterota</taxon>
        <taxon>Deferribacteres</taxon>
        <taxon>Deferribacterales</taxon>
        <taxon>Mucispirillaceae</taxon>
        <taxon>Mucispirillum</taxon>
    </lineage>
</organism>
<keyword evidence="1" id="KW-1133">Transmembrane helix</keyword>
<name>A0A9D2GTB9_9BACT</name>